<name>A0A6J8EBY5_MYTCO</name>
<keyword evidence="3" id="KW-1185">Reference proteome</keyword>
<accession>A0A6J8EBY5</accession>
<evidence type="ECO:0000313" key="3">
    <source>
        <dbReference type="Proteomes" id="UP000507470"/>
    </source>
</evidence>
<evidence type="ECO:0000256" key="1">
    <source>
        <dbReference type="SAM" id="Phobius"/>
    </source>
</evidence>
<dbReference type="EMBL" id="CACVKT020008728">
    <property type="protein sequence ID" value="CAC5417132.1"/>
    <property type="molecule type" value="Genomic_DNA"/>
</dbReference>
<feature type="transmembrane region" description="Helical" evidence="1">
    <location>
        <begin position="463"/>
        <end position="483"/>
    </location>
</feature>
<organism evidence="2 3">
    <name type="scientific">Mytilus coruscus</name>
    <name type="common">Sea mussel</name>
    <dbReference type="NCBI Taxonomy" id="42192"/>
    <lineage>
        <taxon>Eukaryota</taxon>
        <taxon>Metazoa</taxon>
        <taxon>Spiralia</taxon>
        <taxon>Lophotrochozoa</taxon>
        <taxon>Mollusca</taxon>
        <taxon>Bivalvia</taxon>
        <taxon>Autobranchia</taxon>
        <taxon>Pteriomorphia</taxon>
        <taxon>Mytilida</taxon>
        <taxon>Mytiloidea</taxon>
        <taxon>Mytilidae</taxon>
        <taxon>Mytilinae</taxon>
        <taxon>Mytilus</taxon>
    </lineage>
</organism>
<feature type="transmembrane region" description="Helical" evidence="1">
    <location>
        <begin position="344"/>
        <end position="363"/>
    </location>
</feature>
<sequence>MSMVIATRTAIPNPQAVAAAKPHLQVAAAAEHPQKSKMSMLGPVYFDITHTVLKDQSQEEFFIINRYYNAFEEISYVSVSLVVSSHKYFISMEDSPKNSSSKGYEPVSLALSKLKVDTATSQQQTHLLDNEFKQKYLSLKQKLKKIERVLFNSDECHFNFNLSDTQSAKRYVANELLKSDDVFAFYIYLNAKNSNKRSKEYFDDINKLNSLQEWIWLESSMTFNVLKSPIDIGAITFTISKYGTRNVWLEWTLPDTCGPNNPIGYYNESHRLTLYILENLIENNTLKDSYLCHRNFNCDTSFIEWCWWITTVWIGYDYNCYPIYTLRKGNFGSILISKTDLSKLLTFVVGLIGYMHPFLWHILESVQLPWLPKTKTRRELRKYYKDTSKIEKPYGYVREETKTKKDEANKKVESGTSAIEQICAANRNAESGRNKNEQNVDEITEDLFNYVVDNCSTVKRSSFLLIVKTFMTIIFLTVTLLILRDTGKLQDLNLNETVPLLVVLISPKVVSICTAYKTEDEIKRHKGDIEKLVEDFNTNGKTNNVHDIHVLNAYVICI</sequence>
<gene>
    <name evidence="2" type="ORF">MCOR_49683</name>
</gene>
<dbReference type="Proteomes" id="UP000507470">
    <property type="component" value="Unassembled WGS sequence"/>
</dbReference>
<keyword evidence="1" id="KW-0812">Transmembrane</keyword>
<dbReference type="OrthoDB" id="10394425at2759"/>
<keyword evidence="1" id="KW-0472">Membrane</keyword>
<reference evidence="2 3" key="1">
    <citation type="submission" date="2020-06" db="EMBL/GenBank/DDBJ databases">
        <authorList>
            <person name="Li R."/>
            <person name="Bekaert M."/>
        </authorList>
    </citation>
    <scope>NUCLEOTIDE SEQUENCE [LARGE SCALE GENOMIC DNA]</scope>
    <source>
        <strain evidence="3">wild</strain>
    </source>
</reference>
<protein>
    <submittedName>
        <fullName evidence="2">Uncharacterized protein</fullName>
    </submittedName>
</protein>
<proteinExistence type="predicted"/>
<dbReference type="AlphaFoldDB" id="A0A6J8EBY5"/>
<evidence type="ECO:0000313" key="2">
    <source>
        <dbReference type="EMBL" id="CAC5417132.1"/>
    </source>
</evidence>
<keyword evidence="1" id="KW-1133">Transmembrane helix</keyword>
<feature type="transmembrane region" description="Helical" evidence="1">
    <location>
        <begin position="498"/>
        <end position="516"/>
    </location>
</feature>